<protein>
    <submittedName>
        <fullName evidence="1">Uncharacterized protein</fullName>
    </submittedName>
</protein>
<proteinExistence type="predicted"/>
<dbReference type="Proteomes" id="UP000509478">
    <property type="component" value="Chromosome"/>
</dbReference>
<evidence type="ECO:0000313" key="2">
    <source>
        <dbReference type="Proteomes" id="UP000509478"/>
    </source>
</evidence>
<evidence type="ECO:0000313" key="1">
    <source>
        <dbReference type="EMBL" id="QLH07932.1"/>
    </source>
</evidence>
<reference evidence="1 2" key="1">
    <citation type="submission" date="2018-02" db="EMBL/GenBank/DDBJ databases">
        <title>Complete genome of Nitrosopumilus ureaphilus PS0.</title>
        <authorList>
            <person name="Qin W."/>
            <person name="Zheng Y."/>
            <person name="Stahl D.A."/>
        </authorList>
    </citation>
    <scope>NUCLEOTIDE SEQUENCE [LARGE SCALE GENOMIC DNA]</scope>
    <source>
        <strain evidence="1 2">PS0</strain>
    </source>
</reference>
<name>A0A7D5M6V3_9ARCH</name>
<dbReference type="EMBL" id="CP026995">
    <property type="protein sequence ID" value="QLH07932.1"/>
    <property type="molecule type" value="Genomic_DNA"/>
</dbReference>
<gene>
    <name evidence="1" type="ORF">C5F50_05255</name>
</gene>
<accession>A0A7D5M6V3</accession>
<dbReference type="AlphaFoldDB" id="A0A7D5M6V3"/>
<keyword evidence="2" id="KW-1185">Reference proteome</keyword>
<dbReference type="KEGG" id="nue:C5F50_05255"/>
<sequence length="70" mass="8142">MGYCSGRCKQFKAIKPRQIGRYASGQKRCNFCEIFLNYDGLKCPCCNKQLRTLPRSRKNKESLLSQIESF</sequence>
<organism evidence="1 2">
    <name type="scientific">Nitrosopumilus ureiphilus</name>
    <dbReference type="NCBI Taxonomy" id="1470067"/>
    <lineage>
        <taxon>Archaea</taxon>
        <taxon>Nitrososphaerota</taxon>
        <taxon>Nitrososphaeria</taxon>
        <taxon>Nitrosopumilales</taxon>
        <taxon>Nitrosopumilaceae</taxon>
        <taxon>Nitrosopumilus</taxon>
    </lineage>
</organism>